<accession>A0A840GE73</accession>
<keyword evidence="3" id="KW-1185">Reference proteome</keyword>
<dbReference type="InterPro" id="IPR006528">
    <property type="entry name" value="Phage_head_morphogenesis_dom"/>
</dbReference>
<dbReference type="Proteomes" id="UP000587070">
    <property type="component" value="Unassembled WGS sequence"/>
</dbReference>
<gene>
    <name evidence="2" type="ORF">GGD90_000876</name>
</gene>
<comment type="caution">
    <text evidence="2">The sequence shown here is derived from an EMBL/GenBank/DDBJ whole genome shotgun (WGS) entry which is preliminary data.</text>
</comment>
<name>A0A840GE73_RHOTE</name>
<dbReference type="Pfam" id="PF04233">
    <property type="entry name" value="Phage_Mu_F"/>
    <property type="match status" value="1"/>
</dbReference>
<dbReference type="RefSeq" id="WP_153114583.1">
    <property type="nucleotide sequence ID" value="NZ_JACIGE010000002.1"/>
</dbReference>
<evidence type="ECO:0000313" key="3">
    <source>
        <dbReference type="Proteomes" id="UP000587070"/>
    </source>
</evidence>
<sequence length="510" mass="56627">MAPRIDLKLLPPEEAIAFFRQKGFQIGFDYRDVWQQEHQAAFTVAKAMQVDLLQDIRAQIDAALVNGTTLQTFIAELRPNLVKRGWWGQKLMADPVTGETKEVQLGSARRLKVIYDTNLRTAHAEGQWARIQEAKDTLPFLMYDHTPSAHERKEHAAWDGLVLPVDDPWWQAHFPVKAWGCKCRAIQVGRRQIDRQGLKVGSAPAESFSTYTNKRTGETQQIPAGVDPAFHYPPGGRLGNLKKMLSEKVSALPPAMAAAVTRPAPVFIEAKTAKAAAEFAVKNDLADFADYTGVKPEVANAWNRSLFDHLQEFPELRKNQQFVGSAQAQFARWADLARRDYADKLMGSLGMSAKTAESMAAARIKAPKVKGTTFAQSWAQPRVRGIAVNAKWGGAPEVWRATLTARVRSQWFPPGCDTFRAVADHEFGHQLDDLLGLHLDNEILGAHKDAVAKGMKSEVSGYAEYKGSPIKEFIAECWAESLNNPSPRPVARAVAAIVRARYRSKFHPGA</sequence>
<proteinExistence type="predicted"/>
<reference evidence="2 3" key="1">
    <citation type="submission" date="2020-08" db="EMBL/GenBank/DDBJ databases">
        <title>Genome sequencing of Purple Non-Sulfur Bacteria from various extreme environments.</title>
        <authorList>
            <person name="Mayer M."/>
        </authorList>
    </citation>
    <scope>NUCLEOTIDE SEQUENCE [LARGE SCALE GENOMIC DNA]</scope>
    <source>
        <strain evidence="2 3">2761</strain>
    </source>
</reference>
<dbReference type="EMBL" id="JACIGE010000002">
    <property type="protein sequence ID" value="MBB4246519.1"/>
    <property type="molecule type" value="Genomic_DNA"/>
</dbReference>
<evidence type="ECO:0000313" key="2">
    <source>
        <dbReference type="EMBL" id="MBB4246519.1"/>
    </source>
</evidence>
<feature type="domain" description="Phage head morphogenesis" evidence="1">
    <location>
        <begin position="54"/>
        <end position="186"/>
    </location>
</feature>
<organism evidence="2 3">
    <name type="scientific">Rhodocyclus tenuis</name>
    <name type="common">Rhodospirillum tenue</name>
    <dbReference type="NCBI Taxonomy" id="1066"/>
    <lineage>
        <taxon>Bacteria</taxon>
        <taxon>Pseudomonadati</taxon>
        <taxon>Pseudomonadota</taxon>
        <taxon>Betaproteobacteria</taxon>
        <taxon>Rhodocyclales</taxon>
        <taxon>Rhodocyclaceae</taxon>
        <taxon>Rhodocyclus</taxon>
    </lineage>
</organism>
<dbReference type="AlphaFoldDB" id="A0A840GE73"/>
<protein>
    <submittedName>
        <fullName evidence="2">Uncharacterized protein with gpF-like domain</fullName>
    </submittedName>
</protein>
<dbReference type="OrthoDB" id="9813502at2"/>
<evidence type="ECO:0000259" key="1">
    <source>
        <dbReference type="Pfam" id="PF04233"/>
    </source>
</evidence>